<evidence type="ECO:0000256" key="2">
    <source>
        <dbReference type="ARBA" id="ARBA00022692"/>
    </source>
</evidence>
<feature type="transmembrane region" description="Helical" evidence="6">
    <location>
        <begin position="389"/>
        <end position="412"/>
    </location>
</feature>
<reference evidence="9" key="1">
    <citation type="submission" date="2025-08" db="UniProtKB">
        <authorList>
            <consortium name="RefSeq"/>
        </authorList>
    </citation>
    <scope>IDENTIFICATION</scope>
</reference>
<dbReference type="GO" id="GO:0005385">
    <property type="term" value="F:zinc ion transmembrane transporter activity"/>
    <property type="evidence" value="ECO:0007669"/>
    <property type="project" value="TreeGrafter"/>
</dbReference>
<feature type="region of interest" description="Disordered" evidence="5">
    <location>
        <begin position="175"/>
        <end position="217"/>
    </location>
</feature>
<keyword evidence="3 6" id="KW-1133">Transmembrane helix</keyword>
<feature type="compositionally biased region" description="Low complexity" evidence="5">
    <location>
        <begin position="206"/>
        <end position="215"/>
    </location>
</feature>
<evidence type="ECO:0000256" key="3">
    <source>
        <dbReference type="ARBA" id="ARBA00022989"/>
    </source>
</evidence>
<gene>
    <name evidence="9" type="primary">LOC113147420</name>
</gene>
<evidence type="ECO:0000313" key="9">
    <source>
        <dbReference type="RefSeq" id="XP_026193754.1"/>
    </source>
</evidence>
<dbReference type="InterPro" id="IPR003689">
    <property type="entry name" value="ZIP"/>
</dbReference>
<feature type="chain" id="PRO_5028243840" evidence="7">
    <location>
        <begin position="18"/>
        <end position="443"/>
    </location>
</feature>
<dbReference type="OrthoDB" id="354867at2759"/>
<evidence type="ECO:0000256" key="4">
    <source>
        <dbReference type="ARBA" id="ARBA00023136"/>
    </source>
</evidence>
<keyword evidence="7" id="KW-0732">Signal</keyword>
<keyword evidence="4 6" id="KW-0472">Membrane</keyword>
<sequence length="443" mass="46197">MKLIAAALIFLCAVVGAVPAFVVLRRQQQQQHQQTNLLCAGRRGTCTAIPSCCGSNYGAAGSACCFGASPFYVRAATVYTAGIVAAVSLLHLLPAAERQLSEIMETDDFEGRQGSRQKATLYPAGPLCCLIGLLLSAALEAVVEQMQEQPQRDGEARVSCDSLSVFSHSKEEAFSPSVPVPLQPAGARNACPQTVHTQLRHSRGTAAPSSAPASSVADGEKRASFWCEEDVGGAEAASYGEADLNTELIGGCSQSLRRLGGPSDLPTNSPRVSAGPPSVANSKAFFLGSLLLAGLSVHSVMEGLTLGAAPNPATIALAILLHKTLEAFAVGSSLLHVRVSLRSYVFQMLLYALTAPIGVAGGLFFLYGSQGSLSGAGREGKSSSPYLRLIPGVITGLGAGAFLHVGLLEILASELQRCRRERRQDLLPMISLTAFGALCMAVV</sequence>
<dbReference type="PANTHER" id="PTHR11040">
    <property type="entry name" value="ZINC/IRON TRANSPORTER"/>
    <property type="match status" value="1"/>
</dbReference>
<dbReference type="Proteomes" id="UP000515125">
    <property type="component" value="Unplaced"/>
</dbReference>
<dbReference type="RefSeq" id="XP_026193754.1">
    <property type="nucleotide sequence ID" value="XM_026337969.1"/>
</dbReference>
<protein>
    <submittedName>
        <fullName evidence="9">Fe(2+) transport protein 3, chloroplastic-like</fullName>
    </submittedName>
</protein>
<keyword evidence="8" id="KW-1185">Reference proteome</keyword>
<name>A0A6P6S1S6_9EIME</name>
<accession>A0A6P6S1S6</accession>
<evidence type="ECO:0000256" key="5">
    <source>
        <dbReference type="SAM" id="MobiDB-lite"/>
    </source>
</evidence>
<dbReference type="GO" id="GO:0016020">
    <property type="term" value="C:membrane"/>
    <property type="evidence" value="ECO:0007669"/>
    <property type="project" value="UniProtKB-SubCell"/>
</dbReference>
<dbReference type="GeneID" id="113147420"/>
<feature type="signal peptide" evidence="7">
    <location>
        <begin position="1"/>
        <end position="17"/>
    </location>
</feature>
<proteinExistence type="predicted"/>
<dbReference type="PANTHER" id="PTHR11040:SF44">
    <property type="entry name" value="PROTEIN ZNTC-RELATED"/>
    <property type="match status" value="1"/>
</dbReference>
<keyword evidence="2 6" id="KW-0812">Transmembrane</keyword>
<feature type="transmembrane region" description="Helical" evidence="6">
    <location>
        <begin position="349"/>
        <end position="369"/>
    </location>
</feature>
<evidence type="ECO:0000256" key="7">
    <source>
        <dbReference type="SAM" id="SignalP"/>
    </source>
</evidence>
<evidence type="ECO:0000313" key="8">
    <source>
        <dbReference type="Proteomes" id="UP000515125"/>
    </source>
</evidence>
<organism evidence="8 9">
    <name type="scientific">Cyclospora cayetanensis</name>
    <dbReference type="NCBI Taxonomy" id="88456"/>
    <lineage>
        <taxon>Eukaryota</taxon>
        <taxon>Sar</taxon>
        <taxon>Alveolata</taxon>
        <taxon>Apicomplexa</taxon>
        <taxon>Conoidasida</taxon>
        <taxon>Coccidia</taxon>
        <taxon>Eucoccidiorida</taxon>
        <taxon>Eimeriorina</taxon>
        <taxon>Eimeriidae</taxon>
        <taxon>Cyclospora</taxon>
    </lineage>
</organism>
<comment type="subcellular location">
    <subcellularLocation>
        <location evidence="1">Membrane</location>
        <topology evidence="1">Multi-pass membrane protein</topology>
    </subcellularLocation>
</comment>
<evidence type="ECO:0000256" key="1">
    <source>
        <dbReference type="ARBA" id="ARBA00004141"/>
    </source>
</evidence>
<evidence type="ECO:0000256" key="6">
    <source>
        <dbReference type="SAM" id="Phobius"/>
    </source>
</evidence>
<dbReference type="AlphaFoldDB" id="A0A6P6S1S6"/>
<feature type="transmembrane region" description="Helical" evidence="6">
    <location>
        <begin position="121"/>
        <end position="143"/>
    </location>
</feature>
<dbReference type="Pfam" id="PF02535">
    <property type="entry name" value="Zip"/>
    <property type="match status" value="1"/>
</dbReference>